<evidence type="ECO:0000256" key="3">
    <source>
        <dbReference type="ARBA" id="ARBA00022606"/>
    </source>
</evidence>
<dbReference type="InterPro" id="IPR000725">
    <property type="entry name" value="Olfact_rcpt"/>
</dbReference>
<dbReference type="Proteomes" id="UP000770717">
    <property type="component" value="Unassembled WGS sequence"/>
</dbReference>
<dbReference type="AlphaFoldDB" id="A0A8J6EA61"/>
<keyword evidence="6 14" id="KW-1133">Transmembrane helix</keyword>
<dbReference type="InterPro" id="IPR000276">
    <property type="entry name" value="GPCR_Rhodpsn"/>
</dbReference>
<feature type="transmembrane region" description="Helical" evidence="14">
    <location>
        <begin position="200"/>
        <end position="225"/>
    </location>
</feature>
<evidence type="ECO:0000256" key="7">
    <source>
        <dbReference type="ARBA" id="ARBA00023040"/>
    </source>
</evidence>
<evidence type="ECO:0000256" key="9">
    <source>
        <dbReference type="ARBA" id="ARBA00023157"/>
    </source>
</evidence>
<comment type="subcellular location">
    <subcellularLocation>
        <location evidence="1 14">Cell membrane</location>
        <topology evidence="1 14">Multi-pass membrane protein</topology>
    </subcellularLocation>
</comment>
<keyword evidence="7 13" id="KW-0297">G-protein coupled receptor</keyword>
<keyword evidence="17" id="KW-1185">Reference proteome</keyword>
<dbReference type="InterPro" id="IPR050939">
    <property type="entry name" value="Olfactory_GPCR1"/>
</dbReference>
<evidence type="ECO:0000256" key="5">
    <source>
        <dbReference type="ARBA" id="ARBA00022725"/>
    </source>
</evidence>
<feature type="domain" description="G-protein coupled receptors family 1 profile" evidence="15">
    <location>
        <begin position="41"/>
        <end position="289"/>
    </location>
</feature>
<dbReference type="Gene3D" id="1.20.1070.10">
    <property type="entry name" value="Rhodopsin 7-helix transmembrane proteins"/>
    <property type="match status" value="1"/>
</dbReference>
<dbReference type="FunFam" id="1.20.1070.10:FF:000010">
    <property type="entry name" value="Olfactory receptor"/>
    <property type="match status" value="1"/>
</dbReference>
<evidence type="ECO:0000256" key="10">
    <source>
        <dbReference type="ARBA" id="ARBA00023170"/>
    </source>
</evidence>
<name>A0A8J6EA61_ELECQ</name>
<feature type="transmembrane region" description="Helical" evidence="14">
    <location>
        <begin position="237"/>
        <end position="260"/>
    </location>
</feature>
<evidence type="ECO:0000256" key="6">
    <source>
        <dbReference type="ARBA" id="ARBA00022989"/>
    </source>
</evidence>
<keyword evidence="11" id="KW-0325">Glycoprotein</keyword>
<dbReference type="PANTHER" id="PTHR24242:SF253">
    <property type="entry name" value="OLFACTORY RECEPTOR-RELATED"/>
    <property type="match status" value="1"/>
</dbReference>
<evidence type="ECO:0000256" key="14">
    <source>
        <dbReference type="RuleBase" id="RU363047"/>
    </source>
</evidence>
<evidence type="ECO:0000256" key="12">
    <source>
        <dbReference type="ARBA" id="ARBA00023224"/>
    </source>
</evidence>
<evidence type="ECO:0000256" key="1">
    <source>
        <dbReference type="ARBA" id="ARBA00004651"/>
    </source>
</evidence>
<dbReference type="PANTHER" id="PTHR24242">
    <property type="entry name" value="G-PROTEIN COUPLED RECEPTOR"/>
    <property type="match status" value="1"/>
</dbReference>
<dbReference type="OrthoDB" id="9444602at2759"/>
<gene>
    <name evidence="16" type="ORF">GDO78_017077</name>
</gene>
<dbReference type="PROSITE" id="PS00237">
    <property type="entry name" value="G_PROTEIN_RECEP_F1_1"/>
    <property type="match status" value="1"/>
</dbReference>
<evidence type="ECO:0000256" key="2">
    <source>
        <dbReference type="ARBA" id="ARBA00022475"/>
    </source>
</evidence>
<feature type="transmembrane region" description="Helical" evidence="14">
    <location>
        <begin position="23"/>
        <end position="51"/>
    </location>
</feature>
<dbReference type="Pfam" id="PF13853">
    <property type="entry name" value="7tm_4"/>
    <property type="match status" value="1"/>
</dbReference>
<evidence type="ECO:0000313" key="17">
    <source>
        <dbReference type="Proteomes" id="UP000770717"/>
    </source>
</evidence>
<evidence type="ECO:0000256" key="13">
    <source>
        <dbReference type="RuleBase" id="RU000688"/>
    </source>
</evidence>
<comment type="caution">
    <text evidence="16">The sequence shown here is derived from an EMBL/GenBank/DDBJ whole genome shotgun (WGS) entry which is preliminary data.</text>
</comment>
<organism evidence="16 17">
    <name type="scientific">Eleutherodactylus coqui</name>
    <name type="common">Puerto Rican coqui</name>
    <dbReference type="NCBI Taxonomy" id="57060"/>
    <lineage>
        <taxon>Eukaryota</taxon>
        <taxon>Metazoa</taxon>
        <taxon>Chordata</taxon>
        <taxon>Craniata</taxon>
        <taxon>Vertebrata</taxon>
        <taxon>Euteleostomi</taxon>
        <taxon>Amphibia</taxon>
        <taxon>Batrachia</taxon>
        <taxon>Anura</taxon>
        <taxon>Neobatrachia</taxon>
        <taxon>Hyloidea</taxon>
        <taxon>Eleutherodactylidae</taxon>
        <taxon>Eleutherodactylinae</taxon>
        <taxon>Eleutherodactylus</taxon>
        <taxon>Eleutherodactylus</taxon>
    </lineage>
</organism>
<keyword evidence="10 13" id="KW-0675">Receptor</keyword>
<dbReference type="PRINTS" id="PR00237">
    <property type="entry name" value="GPCRRHODOPSN"/>
</dbReference>
<keyword evidence="2 14" id="KW-1003">Cell membrane</keyword>
<evidence type="ECO:0000256" key="11">
    <source>
        <dbReference type="ARBA" id="ARBA00023180"/>
    </source>
</evidence>
<keyword evidence="3 14" id="KW-0716">Sensory transduction</keyword>
<accession>A0A8J6EA61</accession>
<keyword evidence="4 13" id="KW-0812">Transmembrane</keyword>
<reference evidence="16" key="1">
    <citation type="thesis" date="2020" institute="ProQuest LLC" country="789 East Eisenhower Parkway, Ann Arbor, MI, USA">
        <title>Comparative Genomics and Chromosome Evolution.</title>
        <authorList>
            <person name="Mudd A.B."/>
        </authorList>
    </citation>
    <scope>NUCLEOTIDE SEQUENCE</scope>
    <source>
        <strain evidence="16">HN-11 Male</strain>
        <tissue evidence="16">Kidney and liver</tissue>
    </source>
</reference>
<comment type="similarity">
    <text evidence="13">Belongs to the G-protein coupled receptor 1 family.</text>
</comment>
<dbReference type="PRINTS" id="PR00245">
    <property type="entry name" value="OLFACTORYR"/>
</dbReference>
<dbReference type="InterPro" id="IPR017452">
    <property type="entry name" value="GPCR_Rhodpsn_7TM"/>
</dbReference>
<feature type="transmembrane region" description="Helical" evidence="14">
    <location>
        <begin position="140"/>
        <end position="159"/>
    </location>
</feature>
<dbReference type="GO" id="GO:0005886">
    <property type="term" value="C:plasma membrane"/>
    <property type="evidence" value="ECO:0007669"/>
    <property type="project" value="UniProtKB-SubCell"/>
</dbReference>
<keyword evidence="8 14" id="KW-0472">Membrane</keyword>
<evidence type="ECO:0000259" key="15">
    <source>
        <dbReference type="PROSITE" id="PS50262"/>
    </source>
</evidence>
<evidence type="ECO:0000256" key="8">
    <source>
        <dbReference type="ARBA" id="ARBA00023136"/>
    </source>
</evidence>
<feature type="transmembrane region" description="Helical" evidence="14">
    <location>
        <begin position="272"/>
        <end position="291"/>
    </location>
</feature>
<proteinExistence type="inferred from homology"/>
<protein>
    <recommendedName>
        <fullName evidence="14">Olfactory receptor</fullName>
    </recommendedName>
</protein>
<keyword evidence="9" id="KW-1015">Disulfide bond</keyword>
<dbReference type="SUPFAM" id="SSF81321">
    <property type="entry name" value="Family A G protein-coupled receptor-like"/>
    <property type="match status" value="1"/>
</dbReference>
<keyword evidence="12 13" id="KW-0807">Transducer</keyword>
<keyword evidence="5 14" id="KW-0552">Olfaction</keyword>
<dbReference type="GO" id="GO:0004984">
    <property type="term" value="F:olfactory receptor activity"/>
    <property type="evidence" value="ECO:0007669"/>
    <property type="project" value="InterPro"/>
</dbReference>
<dbReference type="EMBL" id="WNTK01002285">
    <property type="protein sequence ID" value="KAG9466179.1"/>
    <property type="molecule type" value="Genomic_DNA"/>
</dbReference>
<evidence type="ECO:0000256" key="4">
    <source>
        <dbReference type="ARBA" id="ARBA00022692"/>
    </source>
</evidence>
<sequence length="310" mass="35125">MHEKNVTFISEVMLLGFQNLQNFRFLCFSTFLMIYIATVSGNLLIITLVSYSKKLHSPMYFFLKHLSLSDLLLSTDIVPQTLSMIINGPITISFTSCLSQFYFFSVFECSECLLLTVMSYDRYSAICQPLHYNSVMNNTFCVKLVAMSWLLGFLIILIYTTTISLLDFCGPNVIDHFFCDYSPILALSCSDTSVVQLEVIFLGSMVLFLSFGVILVSYIYILQVILKIPSISGKHKAFSTCSSHLTTVSLFYTTLFSIYVLPSGHFLSISKIVSLLYTMGTPLVNPIIYSLRNKDIKEAFRKVVNWECPV</sequence>
<dbReference type="GO" id="GO:0004930">
    <property type="term" value="F:G protein-coupled receptor activity"/>
    <property type="evidence" value="ECO:0007669"/>
    <property type="project" value="UniProtKB-KW"/>
</dbReference>
<dbReference type="PROSITE" id="PS50262">
    <property type="entry name" value="G_PROTEIN_RECEP_F1_2"/>
    <property type="match status" value="1"/>
</dbReference>
<evidence type="ECO:0000313" key="16">
    <source>
        <dbReference type="EMBL" id="KAG9466179.1"/>
    </source>
</evidence>